<evidence type="ECO:0000256" key="1">
    <source>
        <dbReference type="ARBA" id="ARBA00006914"/>
    </source>
</evidence>
<dbReference type="Pfam" id="PF00004">
    <property type="entry name" value="AAA"/>
    <property type="match status" value="1"/>
</dbReference>
<dbReference type="InterPro" id="IPR050221">
    <property type="entry name" value="26S_Proteasome_ATPase"/>
</dbReference>
<name>A0A1F8CXE2_9BACT</name>
<dbReference type="Proteomes" id="UP000178999">
    <property type="component" value="Unassembled WGS sequence"/>
</dbReference>
<organism evidence="5 6">
    <name type="scientific">Candidatus Woesebacteria bacterium RIFOXYB1_FULL_38_16</name>
    <dbReference type="NCBI Taxonomy" id="1802538"/>
    <lineage>
        <taxon>Bacteria</taxon>
        <taxon>Candidatus Woeseibacteriota</taxon>
    </lineage>
</organism>
<dbReference type="PANTHER" id="PTHR23073">
    <property type="entry name" value="26S PROTEASOME REGULATORY SUBUNIT"/>
    <property type="match status" value="1"/>
</dbReference>
<dbReference type="InterPro" id="IPR027417">
    <property type="entry name" value="P-loop_NTPase"/>
</dbReference>
<dbReference type="AlphaFoldDB" id="A0A1F8CXE2"/>
<evidence type="ECO:0000256" key="2">
    <source>
        <dbReference type="ARBA" id="ARBA00022741"/>
    </source>
</evidence>
<keyword evidence="2" id="KW-0547">Nucleotide-binding</keyword>
<dbReference type="STRING" id="1802538.A2382_01175"/>
<dbReference type="InterPro" id="IPR003593">
    <property type="entry name" value="AAA+_ATPase"/>
</dbReference>
<protein>
    <recommendedName>
        <fullName evidence="4">AAA+ ATPase domain-containing protein</fullName>
    </recommendedName>
</protein>
<dbReference type="SUPFAM" id="SSF52540">
    <property type="entry name" value="P-loop containing nucleoside triphosphate hydrolases"/>
    <property type="match status" value="1"/>
</dbReference>
<reference evidence="5 6" key="1">
    <citation type="journal article" date="2016" name="Nat. Commun.">
        <title>Thousands of microbial genomes shed light on interconnected biogeochemical processes in an aquifer system.</title>
        <authorList>
            <person name="Anantharaman K."/>
            <person name="Brown C.T."/>
            <person name="Hug L.A."/>
            <person name="Sharon I."/>
            <person name="Castelle C.J."/>
            <person name="Probst A.J."/>
            <person name="Thomas B.C."/>
            <person name="Singh A."/>
            <person name="Wilkins M.J."/>
            <person name="Karaoz U."/>
            <person name="Brodie E.L."/>
            <person name="Williams K.H."/>
            <person name="Hubbard S.S."/>
            <person name="Banfield J.F."/>
        </authorList>
    </citation>
    <scope>NUCLEOTIDE SEQUENCE [LARGE SCALE GENOMIC DNA]</scope>
</reference>
<evidence type="ECO:0000313" key="6">
    <source>
        <dbReference type="Proteomes" id="UP000178999"/>
    </source>
</evidence>
<comment type="caution">
    <text evidence="5">The sequence shown here is derived from an EMBL/GenBank/DDBJ whole genome shotgun (WGS) entry which is preliminary data.</text>
</comment>
<evidence type="ECO:0000259" key="4">
    <source>
        <dbReference type="SMART" id="SM00382"/>
    </source>
</evidence>
<accession>A0A1F8CXE2</accession>
<dbReference type="GO" id="GO:0005524">
    <property type="term" value="F:ATP binding"/>
    <property type="evidence" value="ECO:0007669"/>
    <property type="project" value="UniProtKB-KW"/>
</dbReference>
<sequence>MSADRNGHRIFEQSGVVLTFPHGMEFDGLVAALDTIRRQVGRDEEYVNLHELIEANPFDGAHALMCVLQEQWGFILQNPDEDGEAHSIGVEVGPGQTVQVPWGEMVLPGIDGTVEVGGFVRNSKVFFRMSARVRRKYENVVLELVRKVKDKLATSSVYRGKALKIAKFTDRYDNLDSQMSPEFMGLAGNLPLVLNSDVEEAIDTCVTVPIANVIKARELGLSVRRGVLLYGPYGTGKSLLAYKIAAEAVKSGWTFIYVMRAKELAHARSFARQYQPAVIFVEDLDTVTEERDQNLYEEIARALDGVDGKDDEIMIVATTNRIRRIPELLLRPGRFDLKIGIGLPDSESVKKLLLIYGKGYLPEDIDLDIFSEMSPAVIREVIERILLAALKSGGLSTIHHDQVAAMAKRLNGELELGRHFEE</sequence>
<proteinExistence type="inferred from homology"/>
<dbReference type="GO" id="GO:0016887">
    <property type="term" value="F:ATP hydrolysis activity"/>
    <property type="evidence" value="ECO:0007669"/>
    <property type="project" value="InterPro"/>
</dbReference>
<keyword evidence="3" id="KW-0067">ATP-binding</keyword>
<evidence type="ECO:0000313" key="5">
    <source>
        <dbReference type="EMBL" id="OGM80215.1"/>
    </source>
</evidence>
<dbReference type="EMBL" id="MGHY01000002">
    <property type="protein sequence ID" value="OGM80215.1"/>
    <property type="molecule type" value="Genomic_DNA"/>
</dbReference>
<dbReference type="InterPro" id="IPR003959">
    <property type="entry name" value="ATPase_AAA_core"/>
</dbReference>
<gene>
    <name evidence="5" type="ORF">A2382_01175</name>
</gene>
<feature type="domain" description="AAA+ ATPase" evidence="4">
    <location>
        <begin position="223"/>
        <end position="345"/>
    </location>
</feature>
<dbReference type="Gene3D" id="3.40.50.300">
    <property type="entry name" value="P-loop containing nucleotide triphosphate hydrolases"/>
    <property type="match status" value="1"/>
</dbReference>
<comment type="similarity">
    <text evidence="1">Belongs to the AAA ATPase family.</text>
</comment>
<dbReference type="SMART" id="SM00382">
    <property type="entry name" value="AAA"/>
    <property type="match status" value="1"/>
</dbReference>
<dbReference type="Gene3D" id="1.10.8.60">
    <property type="match status" value="1"/>
</dbReference>
<evidence type="ECO:0000256" key="3">
    <source>
        <dbReference type="ARBA" id="ARBA00022840"/>
    </source>
</evidence>
<dbReference type="CDD" id="cd19481">
    <property type="entry name" value="RecA-like_protease"/>
    <property type="match status" value="1"/>
</dbReference>